<dbReference type="AlphaFoldDB" id="A0A347ZRE3"/>
<name>A0A347ZRE3_9CHLR</name>
<evidence type="ECO:0000313" key="8">
    <source>
        <dbReference type="Proteomes" id="UP000256388"/>
    </source>
</evidence>
<reference evidence="7 8" key="1">
    <citation type="submission" date="2018-08" db="EMBL/GenBank/DDBJ databases">
        <title>Genomic Encyclopedia of Type Strains, Phase IV (KMG-IV): sequencing the most valuable type-strain genomes for metagenomic binning, comparative biology and taxonomic classification.</title>
        <authorList>
            <person name="Goeker M."/>
        </authorList>
    </citation>
    <scope>NUCLEOTIDE SEQUENCE [LARGE SCALE GENOMIC DNA]</scope>
    <source>
        <strain evidence="7 8">DSM 23923</strain>
    </source>
</reference>
<dbReference type="Proteomes" id="UP000256388">
    <property type="component" value="Unassembled WGS sequence"/>
</dbReference>
<evidence type="ECO:0000313" key="7">
    <source>
        <dbReference type="EMBL" id="REG11571.1"/>
    </source>
</evidence>
<evidence type="ECO:0000256" key="6">
    <source>
        <dbReference type="SAM" id="Phobius"/>
    </source>
</evidence>
<keyword evidence="8" id="KW-1185">Reference proteome</keyword>
<comment type="subcellular location">
    <subcellularLocation>
        <location evidence="1">Cell membrane</location>
    </subcellularLocation>
</comment>
<evidence type="ECO:0000256" key="2">
    <source>
        <dbReference type="ARBA" id="ARBA00022475"/>
    </source>
</evidence>
<dbReference type="InterPro" id="IPR005899">
    <property type="entry name" value="Na_pump_deCOase"/>
</dbReference>
<gene>
    <name evidence="7" type="ORF">DFR64_1463</name>
</gene>
<accession>A0A347ZRE3</accession>
<dbReference type="GO" id="GO:0036376">
    <property type="term" value="P:sodium ion export across plasma membrane"/>
    <property type="evidence" value="ECO:0007669"/>
    <property type="project" value="InterPro"/>
</dbReference>
<comment type="caution">
    <text evidence="7">The sequence shown here is derived from an EMBL/GenBank/DDBJ whole genome shotgun (WGS) entry which is preliminary data.</text>
</comment>
<evidence type="ECO:0000256" key="5">
    <source>
        <dbReference type="ARBA" id="ARBA00023136"/>
    </source>
</evidence>
<dbReference type="GO" id="GO:0005886">
    <property type="term" value="C:plasma membrane"/>
    <property type="evidence" value="ECO:0007669"/>
    <property type="project" value="UniProtKB-SubCell"/>
</dbReference>
<keyword evidence="5 6" id="KW-0472">Membrane</keyword>
<keyword evidence="2" id="KW-1003">Cell membrane</keyword>
<evidence type="ECO:0000256" key="3">
    <source>
        <dbReference type="ARBA" id="ARBA00022692"/>
    </source>
</evidence>
<sequence length="114" mass="12070">MDEALTITVIGGGMVFIGLILLWIMMDILVRLTSKEKTPDTPVPADTAENVPAEAGSLLKQQAAAAAVAAALALSSAARSVVAPQDKAALSPWQSTHRIRQINQTNALPRRKNN</sequence>
<dbReference type="GO" id="GO:0015081">
    <property type="term" value="F:sodium ion transmembrane transporter activity"/>
    <property type="evidence" value="ECO:0007669"/>
    <property type="project" value="InterPro"/>
</dbReference>
<protein>
    <submittedName>
        <fullName evidence="7">Na+-transporting methylmalonyl-CoA/oxaloacetate decarboxylase gamma subunit</fullName>
    </submittedName>
</protein>
<dbReference type="RefSeq" id="WP_116224695.1">
    <property type="nucleotide sequence ID" value="NZ_AP018437.1"/>
</dbReference>
<evidence type="ECO:0000256" key="1">
    <source>
        <dbReference type="ARBA" id="ARBA00004236"/>
    </source>
</evidence>
<feature type="transmembrane region" description="Helical" evidence="6">
    <location>
        <begin position="6"/>
        <end position="30"/>
    </location>
</feature>
<organism evidence="7 8">
    <name type="scientific">Pelolinea submarina</name>
    <dbReference type="NCBI Taxonomy" id="913107"/>
    <lineage>
        <taxon>Bacteria</taxon>
        <taxon>Bacillati</taxon>
        <taxon>Chloroflexota</taxon>
        <taxon>Anaerolineae</taxon>
        <taxon>Anaerolineales</taxon>
        <taxon>Anaerolineaceae</taxon>
        <taxon>Pelolinea</taxon>
    </lineage>
</organism>
<keyword evidence="4 6" id="KW-1133">Transmembrane helix</keyword>
<keyword evidence="3 6" id="KW-0812">Transmembrane</keyword>
<dbReference type="Pfam" id="PF04277">
    <property type="entry name" value="OAD_gamma"/>
    <property type="match status" value="1"/>
</dbReference>
<proteinExistence type="predicted"/>
<evidence type="ECO:0000256" key="4">
    <source>
        <dbReference type="ARBA" id="ARBA00022989"/>
    </source>
</evidence>
<dbReference type="EMBL" id="QUMS01000001">
    <property type="protein sequence ID" value="REG11571.1"/>
    <property type="molecule type" value="Genomic_DNA"/>
</dbReference>